<dbReference type="Proteomes" id="UP001604267">
    <property type="component" value="Unassembled WGS sequence"/>
</dbReference>
<reference evidence="1 2" key="1">
    <citation type="submission" date="2024-10" db="EMBL/GenBank/DDBJ databases">
        <title>The Natural Products Discovery Center: Release of the First 8490 Sequenced Strains for Exploring Actinobacteria Biosynthetic Diversity.</title>
        <authorList>
            <person name="Kalkreuter E."/>
            <person name="Kautsar S.A."/>
            <person name="Yang D."/>
            <person name="Bader C.D."/>
            <person name="Teijaro C.N."/>
            <person name="Fluegel L."/>
            <person name="Davis C.M."/>
            <person name="Simpson J.R."/>
            <person name="Lauterbach L."/>
            <person name="Steele A.D."/>
            <person name="Gui C."/>
            <person name="Meng S."/>
            <person name="Li G."/>
            <person name="Viehrig K."/>
            <person name="Ye F."/>
            <person name="Su P."/>
            <person name="Kiefer A.F."/>
            <person name="Nichols A."/>
            <person name="Cepeda A.J."/>
            <person name="Yan W."/>
            <person name="Fan B."/>
            <person name="Jiang Y."/>
            <person name="Adhikari A."/>
            <person name="Zheng C.-J."/>
            <person name="Schuster L."/>
            <person name="Cowan T.M."/>
            <person name="Smanski M.J."/>
            <person name="Chevrette M.G."/>
            <person name="De Carvalho L.P.S."/>
            <person name="Shen B."/>
        </authorList>
    </citation>
    <scope>NUCLEOTIDE SEQUENCE [LARGE SCALE GENOMIC DNA]</scope>
    <source>
        <strain evidence="1 2">NPDC048320</strain>
    </source>
</reference>
<proteinExistence type="predicted"/>
<gene>
    <name evidence="1" type="ORF">ACGFZB_28625</name>
</gene>
<sequence length="81" mass="8434">MDPLVIYLHIVWLRARAALATFAAQEPVRLRAALTSLVLAAGVLAPALADGHTAERVAGVAAVALPIVVGEGTRKRVTPTK</sequence>
<evidence type="ECO:0000313" key="2">
    <source>
        <dbReference type="Proteomes" id="UP001604267"/>
    </source>
</evidence>
<comment type="caution">
    <text evidence="1">The sequence shown here is derived from an EMBL/GenBank/DDBJ whole genome shotgun (WGS) entry which is preliminary data.</text>
</comment>
<evidence type="ECO:0000313" key="1">
    <source>
        <dbReference type="EMBL" id="MFG3014314.1"/>
    </source>
</evidence>
<keyword evidence="2" id="KW-1185">Reference proteome</keyword>
<dbReference type="RefSeq" id="WP_392820880.1">
    <property type="nucleotide sequence ID" value="NZ_JBICYV010000015.1"/>
</dbReference>
<accession>A0ABW7BEY0</accession>
<organism evidence="1 2">
    <name type="scientific">Streptomyces cinerochromogenes</name>
    <dbReference type="NCBI Taxonomy" id="66422"/>
    <lineage>
        <taxon>Bacteria</taxon>
        <taxon>Bacillati</taxon>
        <taxon>Actinomycetota</taxon>
        <taxon>Actinomycetes</taxon>
        <taxon>Kitasatosporales</taxon>
        <taxon>Streptomycetaceae</taxon>
        <taxon>Streptomyces</taxon>
    </lineage>
</organism>
<dbReference type="EMBL" id="JBICYV010000015">
    <property type="protein sequence ID" value="MFG3014314.1"/>
    <property type="molecule type" value="Genomic_DNA"/>
</dbReference>
<protein>
    <submittedName>
        <fullName evidence="1">Uncharacterized protein</fullName>
    </submittedName>
</protein>
<name>A0ABW7BEY0_9ACTN</name>